<sequence>MGKASNKAGNGNGSSAAEIFSCRIFAPLINPIKALKGSVFLNCSSGTKQSHTGGLVLGMCERIKNGGEAGKDDVLLKLETTKVPDFAEHSPFSENTCRTQCLQNCSCIAYAFDSGIGCMSWSGNLIDIQRLTERGADLCIKVANSEHDEKGSVTVIITVTIVVGTIIAATLYLPWTWTFKHTAGRKHTEPHIQRTNADAKHVKLEEMPLYDFRKVASATNNFHSDNLLGRGGFGSVYKDGQKIAMKRLSRASGQGIEEFMNEMVVISKLQHRNLGKLHLFRRNICCVHRTFKKIKD</sequence>
<evidence type="ECO:0000313" key="2">
    <source>
        <dbReference type="Proteomes" id="UP000828941"/>
    </source>
</evidence>
<evidence type="ECO:0000313" key="1">
    <source>
        <dbReference type="EMBL" id="KAI4296572.1"/>
    </source>
</evidence>
<organism evidence="1 2">
    <name type="scientific">Bauhinia variegata</name>
    <name type="common">Purple orchid tree</name>
    <name type="synonym">Phanera variegata</name>
    <dbReference type="NCBI Taxonomy" id="167791"/>
    <lineage>
        <taxon>Eukaryota</taxon>
        <taxon>Viridiplantae</taxon>
        <taxon>Streptophyta</taxon>
        <taxon>Embryophyta</taxon>
        <taxon>Tracheophyta</taxon>
        <taxon>Spermatophyta</taxon>
        <taxon>Magnoliopsida</taxon>
        <taxon>eudicotyledons</taxon>
        <taxon>Gunneridae</taxon>
        <taxon>Pentapetalae</taxon>
        <taxon>rosids</taxon>
        <taxon>fabids</taxon>
        <taxon>Fabales</taxon>
        <taxon>Fabaceae</taxon>
        <taxon>Cercidoideae</taxon>
        <taxon>Cercideae</taxon>
        <taxon>Bauhiniinae</taxon>
        <taxon>Bauhinia</taxon>
    </lineage>
</organism>
<reference evidence="1 2" key="1">
    <citation type="journal article" date="2022" name="DNA Res.">
        <title>Chromosomal-level genome assembly of the orchid tree Bauhinia variegata (Leguminosae; Cercidoideae) supports the allotetraploid origin hypothesis of Bauhinia.</title>
        <authorList>
            <person name="Zhong Y."/>
            <person name="Chen Y."/>
            <person name="Zheng D."/>
            <person name="Pang J."/>
            <person name="Liu Y."/>
            <person name="Luo S."/>
            <person name="Meng S."/>
            <person name="Qian L."/>
            <person name="Wei D."/>
            <person name="Dai S."/>
            <person name="Zhou R."/>
        </authorList>
    </citation>
    <scope>NUCLEOTIDE SEQUENCE [LARGE SCALE GENOMIC DNA]</scope>
    <source>
        <strain evidence="1">BV-YZ2020</strain>
    </source>
</reference>
<gene>
    <name evidence="1" type="ORF">L6164_036521</name>
</gene>
<accession>A0ACB9KHF4</accession>
<keyword evidence="2" id="KW-1185">Reference proteome</keyword>
<proteinExistence type="predicted"/>
<dbReference type="Proteomes" id="UP000828941">
    <property type="component" value="Chromosome 14"/>
</dbReference>
<dbReference type="EMBL" id="CM039439">
    <property type="protein sequence ID" value="KAI4296572.1"/>
    <property type="molecule type" value="Genomic_DNA"/>
</dbReference>
<comment type="caution">
    <text evidence="1">The sequence shown here is derived from an EMBL/GenBank/DDBJ whole genome shotgun (WGS) entry which is preliminary data.</text>
</comment>
<protein>
    <submittedName>
        <fullName evidence="1">Uncharacterized protein</fullName>
    </submittedName>
</protein>
<name>A0ACB9KHF4_BAUVA</name>